<reference evidence="1" key="1">
    <citation type="journal article" date="2014" name="Int. J. Syst. Evol. Microbiol.">
        <title>Complete genome sequence of Corynebacterium casei LMG S-19264T (=DSM 44701T), isolated from a smear-ripened cheese.</title>
        <authorList>
            <consortium name="US DOE Joint Genome Institute (JGI-PGF)"/>
            <person name="Walter F."/>
            <person name="Albersmeier A."/>
            <person name="Kalinowski J."/>
            <person name="Ruckert C."/>
        </authorList>
    </citation>
    <scope>NUCLEOTIDE SEQUENCE</scope>
    <source>
        <strain evidence="1">CGMCC 1.12153</strain>
    </source>
</reference>
<protein>
    <submittedName>
        <fullName evidence="1">Uncharacterized protein</fullName>
    </submittedName>
</protein>
<dbReference type="Proteomes" id="UP000660110">
    <property type="component" value="Unassembled WGS sequence"/>
</dbReference>
<dbReference type="EMBL" id="BMEL01000001">
    <property type="protein sequence ID" value="GGF07503.1"/>
    <property type="molecule type" value="Genomic_DNA"/>
</dbReference>
<name>A0A917AZZ9_HALAA</name>
<dbReference type="AlphaFoldDB" id="A0A917AZZ9"/>
<keyword evidence="2" id="KW-1185">Reference proteome</keyword>
<organism evidence="1 2">
    <name type="scientific">Halobacillus andaensis</name>
    <dbReference type="NCBI Taxonomy" id="1176239"/>
    <lineage>
        <taxon>Bacteria</taxon>
        <taxon>Bacillati</taxon>
        <taxon>Bacillota</taxon>
        <taxon>Bacilli</taxon>
        <taxon>Bacillales</taxon>
        <taxon>Bacillaceae</taxon>
        <taxon>Halobacillus</taxon>
    </lineage>
</organism>
<accession>A0A917AZZ9</accession>
<comment type="caution">
    <text evidence="1">The sequence shown here is derived from an EMBL/GenBank/DDBJ whole genome shotgun (WGS) entry which is preliminary data.</text>
</comment>
<gene>
    <name evidence="1" type="ORF">GCM10010954_02450</name>
</gene>
<evidence type="ECO:0000313" key="1">
    <source>
        <dbReference type="EMBL" id="GGF07503.1"/>
    </source>
</evidence>
<sequence length="89" mass="9616">MKILVLIMCGLFLFVGGSLYGIKHDTQGEPVQEAVNKETEITKEDKACGSNKYSEDPPFIAEVADGLGEGVSHGFDFILLLLYSFVGSS</sequence>
<dbReference type="RefSeq" id="WP_188375645.1">
    <property type="nucleotide sequence ID" value="NZ_BMEL01000001.1"/>
</dbReference>
<evidence type="ECO:0000313" key="2">
    <source>
        <dbReference type="Proteomes" id="UP000660110"/>
    </source>
</evidence>
<proteinExistence type="predicted"/>
<reference evidence="1" key="2">
    <citation type="submission" date="2020-09" db="EMBL/GenBank/DDBJ databases">
        <authorList>
            <person name="Sun Q."/>
            <person name="Zhou Y."/>
        </authorList>
    </citation>
    <scope>NUCLEOTIDE SEQUENCE</scope>
    <source>
        <strain evidence="1">CGMCC 1.12153</strain>
    </source>
</reference>